<dbReference type="eggNOG" id="KOG2638">
    <property type="taxonomic scope" value="Eukaryota"/>
</dbReference>
<evidence type="ECO:0000256" key="5">
    <source>
        <dbReference type="ARBA" id="ARBA00019048"/>
    </source>
</evidence>
<dbReference type="STRING" id="7897.ENSLACP00000006480"/>
<evidence type="ECO:0000256" key="10">
    <source>
        <dbReference type="PIRSR" id="PIRSR000806-1"/>
    </source>
</evidence>
<dbReference type="GeneTree" id="ENSGT00940000153464"/>
<evidence type="ECO:0000256" key="1">
    <source>
        <dbReference type="ARBA" id="ARBA00004964"/>
    </source>
</evidence>
<evidence type="ECO:0000256" key="6">
    <source>
        <dbReference type="ARBA" id="ARBA00022679"/>
    </source>
</evidence>
<accession>H3AA09</accession>
<name>H3AA09_LATCH</name>
<dbReference type="EMBL" id="AFYH01090579">
    <property type="status" value="NOT_ANNOTATED_CDS"/>
    <property type="molecule type" value="Genomic_DNA"/>
</dbReference>
<evidence type="ECO:0000256" key="9">
    <source>
        <dbReference type="ARBA" id="ARBA00047432"/>
    </source>
</evidence>
<dbReference type="PIRSF" id="PIRSF000806">
    <property type="entry name" value="UDPGP"/>
    <property type="match status" value="1"/>
</dbReference>
<evidence type="ECO:0000313" key="12">
    <source>
        <dbReference type="Proteomes" id="UP000008672"/>
    </source>
</evidence>
<dbReference type="PANTHER" id="PTHR43511">
    <property type="match status" value="1"/>
</dbReference>
<proteinExistence type="inferred from homology"/>
<comment type="catalytic activity">
    <reaction evidence="9">
        <text>alpha-D-glucose 1-phosphate + UTP + H(+) = UDP-alpha-D-glucose + diphosphate</text>
        <dbReference type="Rhea" id="RHEA:19889"/>
        <dbReference type="ChEBI" id="CHEBI:15378"/>
        <dbReference type="ChEBI" id="CHEBI:33019"/>
        <dbReference type="ChEBI" id="CHEBI:46398"/>
        <dbReference type="ChEBI" id="CHEBI:58601"/>
        <dbReference type="ChEBI" id="CHEBI:58885"/>
        <dbReference type="EC" id="2.7.7.9"/>
    </reaction>
    <physiologicalReaction direction="left-to-right" evidence="9">
        <dbReference type="Rhea" id="RHEA:19890"/>
    </physiologicalReaction>
</comment>
<dbReference type="Gene3D" id="2.160.10.10">
    <property type="entry name" value="Hexapeptide repeat proteins"/>
    <property type="match status" value="1"/>
</dbReference>
<protein>
    <recommendedName>
        <fullName evidence="5">UTP--glucose-1-phosphate uridylyltransferase</fullName>
        <ecNumber evidence="4">2.7.7.9</ecNumber>
    </recommendedName>
</protein>
<dbReference type="Ensembl" id="ENSLACT00000006533.1">
    <property type="protein sequence ID" value="ENSLACP00000006480.1"/>
    <property type="gene ID" value="ENSLACG00000005746.1"/>
</dbReference>
<comment type="pathway">
    <text evidence="1">Glycan biosynthesis; glycogen biosynthesis.</text>
</comment>
<dbReference type="SUPFAM" id="SSF53448">
    <property type="entry name" value="Nucleotide-diphospho-sugar transferases"/>
    <property type="match status" value="1"/>
</dbReference>
<dbReference type="AlphaFoldDB" id="H3AA09"/>
<dbReference type="GO" id="GO:0005978">
    <property type="term" value="P:glycogen biosynthetic process"/>
    <property type="evidence" value="ECO:0007669"/>
    <property type="project" value="UniProtKB-UniPathway"/>
</dbReference>
<dbReference type="UniPathway" id="UPA00164"/>
<dbReference type="FunFam" id="2.160.10.10:FF:000001">
    <property type="entry name" value="UTP--glucose-1-phosphate uridylyltransferase"/>
    <property type="match status" value="1"/>
</dbReference>
<dbReference type="InParanoid" id="H3AA09"/>
<evidence type="ECO:0000256" key="7">
    <source>
        <dbReference type="ARBA" id="ARBA00022695"/>
    </source>
</evidence>
<evidence type="ECO:0000256" key="8">
    <source>
        <dbReference type="ARBA" id="ARBA00023579"/>
    </source>
</evidence>
<evidence type="ECO:0000256" key="4">
    <source>
        <dbReference type="ARBA" id="ARBA00012415"/>
    </source>
</evidence>
<dbReference type="HOGENOM" id="CLU_023632_3_0_1"/>
<keyword evidence="12" id="KW-1185">Reference proteome</keyword>
<dbReference type="Gene3D" id="3.90.550.10">
    <property type="entry name" value="Spore Coat Polysaccharide Biosynthesis Protein SpsA, Chain A"/>
    <property type="match status" value="1"/>
</dbReference>
<comment type="function">
    <text evidence="8">UTP--glucose-1-phosphate uridylyltransferase catalyzing the conversion of glucose-1-phosphate into UDP-glucose, a crucial precursor for the production of glycogen.</text>
</comment>
<keyword evidence="7" id="KW-0548">Nucleotidyltransferase</keyword>
<dbReference type="Proteomes" id="UP000008672">
    <property type="component" value="Unassembled WGS sequence"/>
</dbReference>
<reference evidence="11" key="3">
    <citation type="submission" date="2025-09" db="UniProtKB">
        <authorList>
            <consortium name="Ensembl"/>
        </authorList>
    </citation>
    <scope>IDENTIFICATION</scope>
</reference>
<evidence type="ECO:0000313" key="11">
    <source>
        <dbReference type="Ensembl" id="ENSLACP00000006480.1"/>
    </source>
</evidence>
<dbReference type="GO" id="GO:0003983">
    <property type="term" value="F:UTP:glucose-1-phosphate uridylyltransferase activity"/>
    <property type="evidence" value="ECO:0007669"/>
    <property type="project" value="UniProtKB-EC"/>
</dbReference>
<evidence type="ECO:0000256" key="2">
    <source>
        <dbReference type="ARBA" id="ARBA00010401"/>
    </source>
</evidence>
<organism evidence="11 12">
    <name type="scientific">Latimeria chalumnae</name>
    <name type="common">Coelacanth</name>
    <dbReference type="NCBI Taxonomy" id="7897"/>
    <lineage>
        <taxon>Eukaryota</taxon>
        <taxon>Metazoa</taxon>
        <taxon>Chordata</taxon>
        <taxon>Craniata</taxon>
        <taxon>Vertebrata</taxon>
        <taxon>Euteleostomi</taxon>
        <taxon>Coelacanthiformes</taxon>
        <taxon>Coelacanthidae</taxon>
        <taxon>Latimeria</taxon>
    </lineage>
</organism>
<evidence type="ECO:0000256" key="3">
    <source>
        <dbReference type="ARBA" id="ARBA00011823"/>
    </source>
</evidence>
<keyword evidence="6" id="KW-0808">Transferase</keyword>
<dbReference type="InterPro" id="IPR029044">
    <property type="entry name" value="Nucleotide-diphossugar_trans"/>
</dbReference>
<dbReference type="GO" id="GO:0006011">
    <property type="term" value="P:UDP-alpha-D-glucose metabolic process"/>
    <property type="evidence" value="ECO:0007669"/>
    <property type="project" value="InterPro"/>
</dbReference>
<dbReference type="InterPro" id="IPR016267">
    <property type="entry name" value="UDPGP_trans"/>
</dbReference>
<reference evidence="12" key="1">
    <citation type="submission" date="2011-08" db="EMBL/GenBank/DDBJ databases">
        <title>The draft genome of Latimeria chalumnae.</title>
        <authorList>
            <person name="Di Palma F."/>
            <person name="Alfoldi J."/>
            <person name="Johnson J."/>
            <person name="Berlin A."/>
            <person name="Gnerre S."/>
            <person name="Jaffe D."/>
            <person name="MacCallum I."/>
            <person name="Young S."/>
            <person name="Walker B.J."/>
            <person name="Lander E."/>
            <person name="Lindblad-Toh K."/>
        </authorList>
    </citation>
    <scope>NUCLEOTIDE SEQUENCE [LARGE SCALE GENOMIC DNA]</scope>
    <source>
        <strain evidence="12">Wild caught</strain>
    </source>
</reference>
<dbReference type="InterPro" id="IPR002618">
    <property type="entry name" value="UDPGP_fam"/>
</dbReference>
<reference evidence="11" key="2">
    <citation type="submission" date="2025-08" db="UniProtKB">
        <authorList>
            <consortium name="Ensembl"/>
        </authorList>
    </citation>
    <scope>IDENTIFICATION</scope>
</reference>
<sequence length="421" mass="47751">IETYESVKSWTLPNDVSSLLKKLVVLKLNEGLGNDLGCKGPKSLICVRNESTLLDLTVQQIENLNNLHRSDIPLVLMNSSDTQEATKKILQEYAHSTVHIHTFNQSSYPWVNKESMHSKAEGWSTSKKETEKWCPPRHCDIYTSFCHSGLLQQFLSEGKKYVFISNGDNIGATIDLHILNYLLNHTINGKHCEFLVEVIDKIHADLKDRKLIQDEKKLKDTQVPKVHMEDFTVAPEFKFFNTSNLWISLEALQRVHERETVQAPSLGDSVAINQGKNEIQLKKAIGMSIKSFDNAVGINVPHTRFLPINTTSDLLLVMSNLYCLEQGCLHLNEKREFKTVPLVKLGTFFSKVQDFLQRFESIPDLLELDHLTVSGDVTFGKDVILKGTVIIIANHGERIDIPPRSILENKIVSGNLHIRDY</sequence>
<comment type="subunit">
    <text evidence="3">Homooctamer.</text>
</comment>
<dbReference type="Pfam" id="PF01704">
    <property type="entry name" value="UDPGP"/>
    <property type="match status" value="1"/>
</dbReference>
<dbReference type="EMBL" id="AFYH01090580">
    <property type="status" value="NOT_ANNOTATED_CDS"/>
    <property type="molecule type" value="Genomic_DNA"/>
</dbReference>
<feature type="binding site" evidence="10">
    <location>
        <position position="138"/>
    </location>
    <ligand>
        <name>substrate</name>
    </ligand>
</feature>
<comment type="similarity">
    <text evidence="2">Belongs to the UDPGP type 1 family.</text>
</comment>
<dbReference type="EC" id="2.7.7.9" evidence="4"/>